<dbReference type="EMBL" id="AP023359">
    <property type="protein sequence ID" value="BCJ69451.1"/>
    <property type="molecule type" value="Genomic_DNA"/>
</dbReference>
<gene>
    <name evidence="3" type="primary">phzB2</name>
    <name evidence="3" type="ORF">Prubr_64720</name>
</gene>
<evidence type="ECO:0000256" key="1">
    <source>
        <dbReference type="ARBA" id="ARBA00009377"/>
    </source>
</evidence>
<dbReference type="SUPFAM" id="SSF54427">
    <property type="entry name" value="NTF2-like"/>
    <property type="match status" value="1"/>
</dbReference>
<dbReference type="GO" id="GO:0017000">
    <property type="term" value="P:antibiotic biosynthetic process"/>
    <property type="evidence" value="ECO:0007669"/>
    <property type="project" value="UniProtKB-KW"/>
</dbReference>
<keyword evidence="2" id="KW-0045">Antibiotic biosynthesis</keyword>
<comment type="similarity">
    <text evidence="1">Belongs to the PhzA/PhzB family.</text>
</comment>
<proteinExistence type="inferred from homology"/>
<dbReference type="InterPro" id="IPR032710">
    <property type="entry name" value="NTF2-like_dom_sf"/>
</dbReference>
<keyword evidence="4" id="KW-1185">Reference proteome</keyword>
<dbReference type="Gene3D" id="3.10.450.50">
    <property type="match status" value="1"/>
</dbReference>
<dbReference type="Proteomes" id="UP000680866">
    <property type="component" value="Chromosome"/>
</dbReference>
<reference evidence="3" key="1">
    <citation type="submission" date="2020-08" db="EMBL/GenBank/DDBJ databases">
        <title>Whole genome shotgun sequence of Polymorphospora rubra NBRC 101157.</title>
        <authorList>
            <person name="Komaki H."/>
            <person name="Tamura T."/>
        </authorList>
    </citation>
    <scope>NUCLEOTIDE SEQUENCE</scope>
    <source>
        <strain evidence="3">NBRC 101157</strain>
    </source>
</reference>
<sequence length="182" mass="21085">MPVDNQHSKIPIHEPKGSEMTIDDIQSEAFATDVDLRDRNRAVVADYMSRKGENRLTRYLLFTEDGSAGLWTSDTGEPVASQGHEKLKAHGEWSLRMFPDWEWKNVEIFDTQDPNRFWVECDGEGQILYPDYPPGYYKNHFIHSFLLENGKIKQNREFMNPFQQLRALGIEVPTIRRGGIPT</sequence>
<name>A0A810N6Q0_9ACTN</name>
<dbReference type="AlphaFoldDB" id="A0A810N6Q0"/>
<protein>
    <submittedName>
        <fullName evidence="3">Phenazine biosynthesis protein PhzB 2</fullName>
    </submittedName>
</protein>
<organism evidence="3 4">
    <name type="scientific">Polymorphospora rubra</name>
    <dbReference type="NCBI Taxonomy" id="338584"/>
    <lineage>
        <taxon>Bacteria</taxon>
        <taxon>Bacillati</taxon>
        <taxon>Actinomycetota</taxon>
        <taxon>Actinomycetes</taxon>
        <taxon>Micromonosporales</taxon>
        <taxon>Micromonosporaceae</taxon>
        <taxon>Polymorphospora</taxon>
    </lineage>
</organism>
<evidence type="ECO:0000313" key="4">
    <source>
        <dbReference type="Proteomes" id="UP000680866"/>
    </source>
</evidence>
<dbReference type="KEGG" id="pry:Prubr_64720"/>
<dbReference type="Pfam" id="PF03284">
    <property type="entry name" value="PHZA_PHZB"/>
    <property type="match status" value="1"/>
</dbReference>
<dbReference type="InterPro" id="IPR004964">
    <property type="entry name" value="PhzA_PhzB"/>
</dbReference>
<accession>A0A810N6Q0</accession>
<evidence type="ECO:0000256" key="2">
    <source>
        <dbReference type="ARBA" id="ARBA00023194"/>
    </source>
</evidence>
<evidence type="ECO:0000313" key="3">
    <source>
        <dbReference type="EMBL" id="BCJ69451.1"/>
    </source>
</evidence>